<evidence type="ECO:0000256" key="4">
    <source>
        <dbReference type="SAM" id="MobiDB-lite"/>
    </source>
</evidence>
<keyword evidence="5" id="KW-0812">Transmembrane</keyword>
<comment type="caution">
    <text evidence="6">The sequence shown here is derived from an EMBL/GenBank/DDBJ whole genome shotgun (WGS) entry which is preliminary data.</text>
</comment>
<dbReference type="PRINTS" id="PR00081">
    <property type="entry name" value="GDHRDH"/>
</dbReference>
<dbReference type="OrthoDB" id="191979at2759"/>
<reference evidence="6 7" key="1">
    <citation type="submission" date="2015-05" db="EMBL/GenBank/DDBJ databases">
        <title>Distinctive expansion of gene families associated with plant cell wall degradation and secondary metabolism in the genomes of grapevine trunk pathogens.</title>
        <authorList>
            <person name="Lawrence D.P."/>
            <person name="Travadon R."/>
            <person name="Rolshausen P.E."/>
            <person name="Baumgartner K."/>
        </authorList>
    </citation>
    <scope>NUCLEOTIDE SEQUENCE [LARGE SCALE GENOMIC DNA]</scope>
    <source>
        <strain evidence="6">UCRPC4</strain>
    </source>
</reference>
<feature type="compositionally biased region" description="Basic residues" evidence="4">
    <location>
        <begin position="405"/>
        <end position="418"/>
    </location>
</feature>
<dbReference type="Gene3D" id="3.40.50.720">
    <property type="entry name" value="NAD(P)-binding Rossmann-like Domain"/>
    <property type="match status" value="1"/>
</dbReference>
<feature type="transmembrane region" description="Helical" evidence="5">
    <location>
        <begin position="273"/>
        <end position="295"/>
    </location>
</feature>
<dbReference type="InterPro" id="IPR002347">
    <property type="entry name" value="SDR_fam"/>
</dbReference>
<evidence type="ECO:0000256" key="3">
    <source>
        <dbReference type="ARBA" id="ARBA00023002"/>
    </source>
</evidence>
<reference evidence="6 7" key="2">
    <citation type="submission" date="2015-05" db="EMBL/GenBank/DDBJ databases">
        <authorList>
            <person name="Morales-Cruz A."/>
            <person name="Amrine K.C."/>
            <person name="Cantu D."/>
        </authorList>
    </citation>
    <scope>NUCLEOTIDE SEQUENCE [LARGE SCALE GENOMIC DNA]</scope>
    <source>
        <strain evidence="6">UCRPC4</strain>
    </source>
</reference>
<dbReference type="Pfam" id="PF00106">
    <property type="entry name" value="adh_short"/>
    <property type="match status" value="1"/>
</dbReference>
<sequence length="418" mass="46316">MPVPIIAQIFKDGPSSIPYLFTVVKVAACIAFVVLLKRFFGGVTNRSERVMHGKVVMVTGGTSGIGAEIVKQLATRGAQIILLTHHNPSDLFLVDYIEDLRTVTGNELIYAENVDLSSLYSIRQFATKWVDNAPPRRLDMIIFCANTMTPSRGVSKLTLDGLEEEWAVNYLSTFHLLSILSPAIRAQPPDRDVRILFSTCSSYIGGTLKLIDTEKATKNGSLSYKRSKLALMIFVQSFQKHLDSYKRPDKQPMNSRSFIVDPGFCRTPGTRRWLTGGTLWGLAIYLVTWPLWWLILKSPQQGAQTYLLAAMEAQLSQGPGGKLFKECHERPFLRPEISDEKVAKALWEFSEQQIERLEKEGAVKRALEKKEAEAAAKQAGGNAPAGISTSASPSRSNEPKEGTKKKPNSRHSMKAAGS</sequence>
<evidence type="ECO:0000256" key="5">
    <source>
        <dbReference type="SAM" id="Phobius"/>
    </source>
</evidence>
<keyword evidence="3" id="KW-0560">Oxidoreductase</keyword>
<evidence type="ECO:0000313" key="7">
    <source>
        <dbReference type="Proteomes" id="UP000053317"/>
    </source>
</evidence>
<comment type="similarity">
    <text evidence="1">Belongs to the short-chain dehydrogenases/reductases (SDR) family.</text>
</comment>
<organism evidence="6 7">
    <name type="scientific">Phaeomoniella chlamydospora</name>
    <name type="common">Phaeoacremonium chlamydosporum</name>
    <dbReference type="NCBI Taxonomy" id="158046"/>
    <lineage>
        <taxon>Eukaryota</taxon>
        <taxon>Fungi</taxon>
        <taxon>Dikarya</taxon>
        <taxon>Ascomycota</taxon>
        <taxon>Pezizomycotina</taxon>
        <taxon>Eurotiomycetes</taxon>
        <taxon>Chaetothyriomycetidae</taxon>
        <taxon>Phaeomoniellales</taxon>
        <taxon>Phaeomoniellaceae</taxon>
        <taxon>Phaeomoniella</taxon>
    </lineage>
</organism>
<dbReference type="SUPFAM" id="SSF51735">
    <property type="entry name" value="NAD(P)-binding Rossmann-fold domains"/>
    <property type="match status" value="1"/>
</dbReference>
<dbReference type="PANTHER" id="PTHR24320:SF285">
    <property type="entry name" value="RETINOL DEHYDROGENASE 14"/>
    <property type="match status" value="1"/>
</dbReference>
<feature type="region of interest" description="Disordered" evidence="4">
    <location>
        <begin position="369"/>
        <end position="418"/>
    </location>
</feature>
<feature type="transmembrane region" description="Helical" evidence="5">
    <location>
        <begin position="17"/>
        <end position="36"/>
    </location>
</feature>
<gene>
    <name evidence="6" type="ORF">UCRPC4_g06942</name>
</gene>
<keyword evidence="2" id="KW-0521">NADP</keyword>
<proteinExistence type="inferred from homology"/>
<protein>
    <submittedName>
        <fullName evidence="6">Putative short chain dehydrogenase reductase family</fullName>
    </submittedName>
</protein>
<dbReference type="InterPro" id="IPR036291">
    <property type="entry name" value="NAD(P)-bd_dom_sf"/>
</dbReference>
<dbReference type="Proteomes" id="UP000053317">
    <property type="component" value="Unassembled WGS sequence"/>
</dbReference>
<evidence type="ECO:0000256" key="2">
    <source>
        <dbReference type="ARBA" id="ARBA00022857"/>
    </source>
</evidence>
<feature type="compositionally biased region" description="Low complexity" evidence="4">
    <location>
        <begin position="375"/>
        <end position="386"/>
    </location>
</feature>
<feature type="compositionally biased region" description="Polar residues" evidence="4">
    <location>
        <begin position="387"/>
        <end position="396"/>
    </location>
</feature>
<dbReference type="EMBL" id="LCWF01000265">
    <property type="protein sequence ID" value="KKY13715.1"/>
    <property type="molecule type" value="Genomic_DNA"/>
</dbReference>
<name>A0A0G2G981_PHACM</name>
<keyword evidence="5" id="KW-1133">Transmembrane helix</keyword>
<keyword evidence="7" id="KW-1185">Reference proteome</keyword>
<keyword evidence="5" id="KW-0472">Membrane</keyword>
<evidence type="ECO:0000256" key="1">
    <source>
        <dbReference type="ARBA" id="ARBA00006484"/>
    </source>
</evidence>
<dbReference type="PANTHER" id="PTHR24320">
    <property type="entry name" value="RETINOL DEHYDROGENASE"/>
    <property type="match status" value="1"/>
</dbReference>
<dbReference type="GO" id="GO:0016491">
    <property type="term" value="F:oxidoreductase activity"/>
    <property type="evidence" value="ECO:0007669"/>
    <property type="project" value="UniProtKB-KW"/>
</dbReference>
<dbReference type="AlphaFoldDB" id="A0A0G2G981"/>
<evidence type="ECO:0000313" key="6">
    <source>
        <dbReference type="EMBL" id="KKY13715.1"/>
    </source>
</evidence>
<accession>A0A0G2G981</accession>